<evidence type="ECO:0000313" key="1">
    <source>
        <dbReference type="EMBL" id="NEG79378.1"/>
    </source>
</evidence>
<dbReference type="InterPro" id="IPR003717">
    <property type="entry name" value="RecO"/>
</dbReference>
<evidence type="ECO:0000313" key="2">
    <source>
        <dbReference type="Proteomes" id="UP000469763"/>
    </source>
</evidence>
<reference evidence="1 2" key="1">
    <citation type="submission" date="2019-10" db="EMBL/GenBank/DDBJ databases">
        <title>Bifidobacterium from non-human primates.</title>
        <authorList>
            <person name="Modesto M."/>
        </authorList>
    </citation>
    <scope>NUCLEOTIDE SEQUENCE [LARGE SCALE GENOMIC DNA]</scope>
    <source>
        <strain evidence="1 2">TREC</strain>
    </source>
</reference>
<proteinExistence type="predicted"/>
<dbReference type="Pfam" id="PF02565">
    <property type="entry name" value="RecO_C"/>
    <property type="match status" value="1"/>
</dbReference>
<dbReference type="SUPFAM" id="SSF57863">
    <property type="entry name" value="ArfGap/RecO-like zinc finger"/>
    <property type="match status" value="1"/>
</dbReference>
<dbReference type="EMBL" id="WHZY01000028">
    <property type="protein sequence ID" value="NEG79378.1"/>
    <property type="molecule type" value="Genomic_DNA"/>
</dbReference>
<organism evidence="1 2">
    <name type="scientific">Bifidobacterium avesanii</name>
    <dbReference type="NCBI Taxonomy" id="1798157"/>
    <lineage>
        <taxon>Bacteria</taxon>
        <taxon>Bacillati</taxon>
        <taxon>Actinomycetota</taxon>
        <taxon>Actinomycetes</taxon>
        <taxon>Bifidobacteriales</taxon>
        <taxon>Bifidobacteriaceae</taxon>
        <taxon>Bifidobacterium</taxon>
    </lineage>
</organism>
<dbReference type="GO" id="GO:0006281">
    <property type="term" value="P:DNA repair"/>
    <property type="evidence" value="ECO:0007669"/>
    <property type="project" value="InterPro"/>
</dbReference>
<dbReference type="Proteomes" id="UP000469763">
    <property type="component" value="Unassembled WGS sequence"/>
</dbReference>
<dbReference type="OrthoDB" id="9812244at2"/>
<sequence>MLDLPGDFGGSGAPRVPGVVGVAAAPVASTISDALPSSPSSAPSPLADAYFSVPAGGLMCAVDHTPESRRLQSGVLDQLRALVDGDWDVLDPAELDAQTRHIVEEWGAYYLERPIRSLRLLD</sequence>
<gene>
    <name evidence="1" type="ORF">GFD22_10455</name>
</gene>
<keyword evidence="2" id="KW-1185">Reference proteome</keyword>
<name>A0A7K3TJS7_9BIFI</name>
<dbReference type="InterPro" id="IPR037278">
    <property type="entry name" value="ARFGAP/RecO"/>
</dbReference>
<dbReference type="AlphaFoldDB" id="A0A7K3TJS7"/>
<accession>A0A7K3TJS7</accession>
<protein>
    <submittedName>
        <fullName evidence="1">Uncharacterized protein</fullName>
    </submittedName>
</protein>
<dbReference type="GO" id="GO:0006310">
    <property type="term" value="P:DNA recombination"/>
    <property type="evidence" value="ECO:0007669"/>
    <property type="project" value="InterPro"/>
</dbReference>
<comment type="caution">
    <text evidence="1">The sequence shown here is derived from an EMBL/GenBank/DDBJ whole genome shotgun (WGS) entry which is preliminary data.</text>
</comment>